<dbReference type="Pfam" id="PF06054">
    <property type="entry name" value="CoiA_nuc"/>
    <property type="match status" value="1"/>
</dbReference>
<comment type="caution">
    <text evidence="2">The sequence shown here is derived from an EMBL/GenBank/DDBJ whole genome shotgun (WGS) entry which is preliminary data.</text>
</comment>
<dbReference type="InterPro" id="IPR010330">
    <property type="entry name" value="CoiA_nuc"/>
</dbReference>
<accession>A0A0F9IHT3</accession>
<evidence type="ECO:0000259" key="1">
    <source>
        <dbReference type="Pfam" id="PF06054"/>
    </source>
</evidence>
<dbReference type="EMBL" id="LAZR01019206">
    <property type="protein sequence ID" value="KKL93370.1"/>
    <property type="molecule type" value="Genomic_DNA"/>
</dbReference>
<feature type="domain" description="Competence protein CoiA nuclease-like" evidence="1">
    <location>
        <begin position="14"/>
        <end position="134"/>
    </location>
</feature>
<gene>
    <name evidence="2" type="ORF">LCGC14_1875360</name>
</gene>
<evidence type="ECO:0000313" key="2">
    <source>
        <dbReference type="EMBL" id="KKL93370.1"/>
    </source>
</evidence>
<proteinExistence type="predicted"/>
<reference evidence="2" key="1">
    <citation type="journal article" date="2015" name="Nature">
        <title>Complex archaea that bridge the gap between prokaryotes and eukaryotes.</title>
        <authorList>
            <person name="Spang A."/>
            <person name="Saw J.H."/>
            <person name="Jorgensen S.L."/>
            <person name="Zaremba-Niedzwiedzka K."/>
            <person name="Martijn J."/>
            <person name="Lind A.E."/>
            <person name="van Eijk R."/>
            <person name="Schleper C."/>
            <person name="Guy L."/>
            <person name="Ettema T.J."/>
        </authorList>
    </citation>
    <scope>NUCLEOTIDE SEQUENCE</scope>
</reference>
<organism evidence="2">
    <name type="scientific">marine sediment metagenome</name>
    <dbReference type="NCBI Taxonomy" id="412755"/>
    <lineage>
        <taxon>unclassified sequences</taxon>
        <taxon>metagenomes</taxon>
        <taxon>ecological metagenomes</taxon>
    </lineage>
</organism>
<protein>
    <recommendedName>
        <fullName evidence="1">Competence protein CoiA nuclease-like domain-containing protein</fullName>
    </recommendedName>
</protein>
<name>A0A0F9IHT3_9ZZZZ</name>
<sequence length="222" mass="26675">MYKYILKHNSNIAEAFLEKGFRERRADVYFKFKSGKKLVVEVQNSYITPKEINKRTRDYNNKGIYVLWILYGHGSVVDSPKNPEHKKNVKITPAENRLHRLYGGRVYYVNLYTKSGKSMVTRPYALHFSNSDIIAPILFKRDYDSFLVRNVNFSYIPNWGLMFKTLNSYKIARFYDKNQKYILSKKIKEIAKRFNVFTDLKFEKKRHTKKFFKMIYNLFNHE</sequence>
<dbReference type="AlphaFoldDB" id="A0A0F9IHT3"/>